<organism evidence="1 2">
    <name type="scientific">Chitinophaga silvatica</name>
    <dbReference type="NCBI Taxonomy" id="2282649"/>
    <lineage>
        <taxon>Bacteria</taxon>
        <taxon>Pseudomonadati</taxon>
        <taxon>Bacteroidota</taxon>
        <taxon>Chitinophagia</taxon>
        <taxon>Chitinophagales</taxon>
        <taxon>Chitinophagaceae</taxon>
        <taxon>Chitinophaga</taxon>
    </lineage>
</organism>
<evidence type="ECO:0000313" key="1">
    <source>
        <dbReference type="EMBL" id="RFS20512.1"/>
    </source>
</evidence>
<gene>
    <name evidence="1" type="ORF">DVR12_18260</name>
</gene>
<sequence length="59" mass="7024">MFSFVRNARFLFIRLFPSVLLYKELINNKFEGVLCNSQFNTNATYWMINIENQVVISKT</sequence>
<keyword evidence="2" id="KW-1185">Reference proteome</keyword>
<dbReference type="Proteomes" id="UP000260644">
    <property type="component" value="Unassembled WGS sequence"/>
</dbReference>
<dbReference type="EMBL" id="QPMM01000010">
    <property type="protein sequence ID" value="RFS20512.1"/>
    <property type="molecule type" value="Genomic_DNA"/>
</dbReference>
<proteinExistence type="predicted"/>
<reference evidence="1 2" key="1">
    <citation type="submission" date="2018-07" db="EMBL/GenBank/DDBJ databases">
        <title>Chitinophaga K2CV101002-2 sp. nov., isolated from a monsoon evergreen broad-leaved forest soil.</title>
        <authorList>
            <person name="Lv Y."/>
        </authorList>
    </citation>
    <scope>NUCLEOTIDE SEQUENCE [LARGE SCALE GENOMIC DNA]</scope>
    <source>
        <strain evidence="1 2">GDMCC 1.1288</strain>
    </source>
</reference>
<name>A0A3E1Y6D5_9BACT</name>
<evidence type="ECO:0000313" key="2">
    <source>
        <dbReference type="Proteomes" id="UP000260644"/>
    </source>
</evidence>
<dbReference type="AlphaFoldDB" id="A0A3E1Y6D5"/>
<accession>A0A3E1Y6D5</accession>
<comment type="caution">
    <text evidence="1">The sequence shown here is derived from an EMBL/GenBank/DDBJ whole genome shotgun (WGS) entry which is preliminary data.</text>
</comment>
<protein>
    <submittedName>
        <fullName evidence="1">Uncharacterized protein</fullName>
    </submittedName>
</protein>